<feature type="region of interest" description="Disordered" evidence="1">
    <location>
        <begin position="230"/>
        <end position="253"/>
    </location>
</feature>
<dbReference type="AlphaFoldDB" id="A0A9P6Q4G1"/>
<dbReference type="PROSITE" id="PS50896">
    <property type="entry name" value="LISH"/>
    <property type="match status" value="1"/>
</dbReference>
<dbReference type="PANTHER" id="PTHR12864">
    <property type="entry name" value="RAN BINDING PROTEIN 9-RELATED"/>
    <property type="match status" value="1"/>
</dbReference>
<dbReference type="InterPro" id="IPR006594">
    <property type="entry name" value="LisH"/>
</dbReference>
<comment type="caution">
    <text evidence="3">The sequence shown here is derived from an EMBL/GenBank/DDBJ whole genome shotgun (WGS) entry which is preliminary data.</text>
</comment>
<dbReference type="EMBL" id="JAAAJB010000288">
    <property type="protein sequence ID" value="KAG0259341.1"/>
    <property type="molecule type" value="Genomic_DNA"/>
</dbReference>
<organism evidence="3 4">
    <name type="scientific">Actinomortierella ambigua</name>
    <dbReference type="NCBI Taxonomy" id="1343610"/>
    <lineage>
        <taxon>Eukaryota</taxon>
        <taxon>Fungi</taxon>
        <taxon>Fungi incertae sedis</taxon>
        <taxon>Mucoromycota</taxon>
        <taxon>Mortierellomycotina</taxon>
        <taxon>Mortierellomycetes</taxon>
        <taxon>Mortierellales</taxon>
        <taxon>Mortierellaceae</taxon>
        <taxon>Actinomortierella</taxon>
    </lineage>
</organism>
<feature type="compositionally biased region" description="Gly residues" evidence="1">
    <location>
        <begin position="234"/>
        <end position="247"/>
    </location>
</feature>
<name>A0A9P6Q4G1_9FUNG</name>
<sequence>MPGMIPSAKKTISKEDWEARLAEVSVDRDDLNKLIMNYLIIEGYKDAAEKFSQESGATPPVNLESIQDRMIVRTAIQRGNIEAAIDRVNDLNPEILDTNPKLFFHLQQQRLIELIREGRIDDALEFAQEELAPRGEENPEFLAELERTMSLLAFELNSPSPVSDLLTPGQRQKLASELNSALLLSQSQEKDPKLPNMLKMLAWAQQQLEERVTFPKIQDFSKAELVLESPAAQGGPGGSTLGNGGGTVTVPGA</sequence>
<reference evidence="3" key="1">
    <citation type="journal article" date="2020" name="Fungal Divers.">
        <title>Resolving the Mortierellaceae phylogeny through synthesis of multi-gene phylogenetics and phylogenomics.</title>
        <authorList>
            <person name="Vandepol N."/>
            <person name="Liber J."/>
            <person name="Desiro A."/>
            <person name="Na H."/>
            <person name="Kennedy M."/>
            <person name="Barry K."/>
            <person name="Grigoriev I.V."/>
            <person name="Miller A.N."/>
            <person name="O'Donnell K."/>
            <person name="Stajich J.E."/>
            <person name="Bonito G."/>
        </authorList>
    </citation>
    <scope>NUCLEOTIDE SEQUENCE</scope>
    <source>
        <strain evidence="3">BC1065</strain>
    </source>
</reference>
<dbReference type="InterPro" id="IPR024964">
    <property type="entry name" value="CTLH/CRA"/>
</dbReference>
<dbReference type="SMART" id="SM00667">
    <property type="entry name" value="LisH"/>
    <property type="match status" value="1"/>
</dbReference>
<keyword evidence="4" id="KW-1185">Reference proteome</keyword>
<dbReference type="Pfam" id="PF08513">
    <property type="entry name" value="LisH"/>
    <property type="match status" value="1"/>
</dbReference>
<evidence type="ECO:0000313" key="4">
    <source>
        <dbReference type="Proteomes" id="UP000807716"/>
    </source>
</evidence>
<feature type="domain" description="CTLH" evidence="2">
    <location>
        <begin position="65"/>
        <end position="122"/>
    </location>
</feature>
<dbReference type="InterPro" id="IPR013144">
    <property type="entry name" value="CRA_dom"/>
</dbReference>
<dbReference type="OrthoDB" id="2415936at2759"/>
<evidence type="ECO:0000259" key="2">
    <source>
        <dbReference type="PROSITE" id="PS50897"/>
    </source>
</evidence>
<dbReference type="SMART" id="SM00668">
    <property type="entry name" value="CTLH"/>
    <property type="match status" value="1"/>
</dbReference>
<gene>
    <name evidence="3" type="ORF">DFQ27_004112</name>
</gene>
<dbReference type="Pfam" id="PF10607">
    <property type="entry name" value="CTLH"/>
    <property type="match status" value="1"/>
</dbReference>
<protein>
    <recommendedName>
        <fullName evidence="2">CTLH domain-containing protein</fullName>
    </recommendedName>
</protein>
<dbReference type="Proteomes" id="UP000807716">
    <property type="component" value="Unassembled WGS sequence"/>
</dbReference>
<evidence type="ECO:0000313" key="3">
    <source>
        <dbReference type="EMBL" id="KAG0259341.1"/>
    </source>
</evidence>
<accession>A0A9P6Q4G1</accession>
<evidence type="ECO:0000256" key="1">
    <source>
        <dbReference type="SAM" id="MobiDB-lite"/>
    </source>
</evidence>
<proteinExistence type="predicted"/>
<dbReference type="SMART" id="SM00757">
    <property type="entry name" value="CRA"/>
    <property type="match status" value="1"/>
</dbReference>
<dbReference type="InterPro" id="IPR050618">
    <property type="entry name" value="Ubq-SigPath_Reg"/>
</dbReference>
<dbReference type="PROSITE" id="PS50897">
    <property type="entry name" value="CTLH"/>
    <property type="match status" value="1"/>
</dbReference>
<dbReference type="InterPro" id="IPR006595">
    <property type="entry name" value="CTLH_C"/>
</dbReference>